<dbReference type="EMBL" id="JAMSHJ010000001">
    <property type="protein sequence ID" value="KAI5442683.1"/>
    <property type="molecule type" value="Genomic_DNA"/>
</dbReference>
<sequence>HSINNELKDSKQMQEVVRASIVLYSSVYILTSFFGFLLFSEEIFDDVLANFDTDLGIPFSLILNEVVRASYATHFTLIFLVIFYAIRVNIDGLLFSSSSRLLVDDSFRFFSITFSLVGIMFLGANFIPSIWDIFQFIGATTALCVGFIFPAAITLSDKHKIATKSDKIISVFMIILSVLS</sequence>
<evidence type="ECO:0000313" key="9">
    <source>
        <dbReference type="EMBL" id="KAI5442683.1"/>
    </source>
</evidence>
<dbReference type="Proteomes" id="UP001058974">
    <property type="component" value="Chromosome 1"/>
</dbReference>
<keyword evidence="4" id="KW-0029">Amino-acid transport</keyword>
<gene>
    <name evidence="9" type="ORF">KIW84_011644</name>
</gene>
<evidence type="ECO:0000256" key="7">
    <source>
        <dbReference type="SAM" id="Phobius"/>
    </source>
</evidence>
<feature type="transmembrane region" description="Helical" evidence="7">
    <location>
        <begin position="133"/>
        <end position="155"/>
    </location>
</feature>
<organism evidence="9 10">
    <name type="scientific">Pisum sativum</name>
    <name type="common">Garden pea</name>
    <name type="synonym">Lathyrus oleraceus</name>
    <dbReference type="NCBI Taxonomy" id="3888"/>
    <lineage>
        <taxon>Eukaryota</taxon>
        <taxon>Viridiplantae</taxon>
        <taxon>Streptophyta</taxon>
        <taxon>Embryophyta</taxon>
        <taxon>Tracheophyta</taxon>
        <taxon>Spermatophyta</taxon>
        <taxon>Magnoliopsida</taxon>
        <taxon>eudicotyledons</taxon>
        <taxon>Gunneridae</taxon>
        <taxon>Pentapetalae</taxon>
        <taxon>rosids</taxon>
        <taxon>fabids</taxon>
        <taxon>Fabales</taxon>
        <taxon>Fabaceae</taxon>
        <taxon>Papilionoideae</taxon>
        <taxon>50 kb inversion clade</taxon>
        <taxon>NPAAA clade</taxon>
        <taxon>Hologalegina</taxon>
        <taxon>IRL clade</taxon>
        <taxon>Fabeae</taxon>
        <taxon>Lathyrus</taxon>
    </lineage>
</organism>
<proteinExistence type="predicted"/>
<accession>A0A9D5GVD8</accession>
<evidence type="ECO:0000256" key="6">
    <source>
        <dbReference type="ARBA" id="ARBA00023136"/>
    </source>
</evidence>
<keyword evidence="3 7" id="KW-0812">Transmembrane</keyword>
<comment type="caution">
    <text evidence="9">The sequence shown here is derived from an EMBL/GenBank/DDBJ whole genome shotgun (WGS) entry which is preliminary data.</text>
</comment>
<dbReference type="PANTHER" id="PTHR22950">
    <property type="entry name" value="AMINO ACID TRANSPORTER"/>
    <property type="match status" value="1"/>
</dbReference>
<dbReference type="AlphaFoldDB" id="A0A9D5GVD8"/>
<evidence type="ECO:0000256" key="3">
    <source>
        <dbReference type="ARBA" id="ARBA00022692"/>
    </source>
</evidence>
<dbReference type="Pfam" id="PF01490">
    <property type="entry name" value="Aa_trans"/>
    <property type="match status" value="1"/>
</dbReference>
<keyword evidence="5 7" id="KW-1133">Transmembrane helix</keyword>
<dbReference type="InterPro" id="IPR013057">
    <property type="entry name" value="AA_transpt_TM"/>
</dbReference>
<feature type="non-terminal residue" evidence="9">
    <location>
        <position position="1"/>
    </location>
</feature>
<feature type="transmembrane region" description="Helical" evidence="7">
    <location>
        <begin position="21"/>
        <end position="39"/>
    </location>
</feature>
<evidence type="ECO:0000259" key="8">
    <source>
        <dbReference type="Pfam" id="PF01490"/>
    </source>
</evidence>
<keyword evidence="6 7" id="KW-0472">Membrane</keyword>
<dbReference type="Gramene" id="Psat01G0164400-T2">
    <property type="protein sequence ID" value="KAI5442683.1"/>
    <property type="gene ID" value="KIW84_011644"/>
</dbReference>
<feature type="transmembrane region" description="Helical" evidence="7">
    <location>
        <begin position="69"/>
        <end position="86"/>
    </location>
</feature>
<protein>
    <submittedName>
        <fullName evidence="9">Amino acid transporter avt6a, variant 2</fullName>
    </submittedName>
</protein>
<evidence type="ECO:0000256" key="1">
    <source>
        <dbReference type="ARBA" id="ARBA00004141"/>
    </source>
</evidence>
<feature type="transmembrane region" description="Helical" evidence="7">
    <location>
        <begin position="107"/>
        <end position="127"/>
    </location>
</feature>
<evidence type="ECO:0000256" key="2">
    <source>
        <dbReference type="ARBA" id="ARBA00022448"/>
    </source>
</evidence>
<evidence type="ECO:0000256" key="4">
    <source>
        <dbReference type="ARBA" id="ARBA00022970"/>
    </source>
</evidence>
<dbReference type="GO" id="GO:0031090">
    <property type="term" value="C:organelle membrane"/>
    <property type="evidence" value="ECO:0007669"/>
    <property type="project" value="UniProtKB-ARBA"/>
</dbReference>
<feature type="non-terminal residue" evidence="9">
    <location>
        <position position="180"/>
    </location>
</feature>
<keyword evidence="10" id="KW-1185">Reference proteome</keyword>
<evidence type="ECO:0000313" key="10">
    <source>
        <dbReference type="Proteomes" id="UP001058974"/>
    </source>
</evidence>
<dbReference type="GO" id="GO:0015179">
    <property type="term" value="F:L-amino acid transmembrane transporter activity"/>
    <property type="evidence" value="ECO:0007669"/>
    <property type="project" value="TreeGrafter"/>
</dbReference>
<dbReference type="PANTHER" id="PTHR22950:SF643">
    <property type="entry name" value="AMINO ACID TRANSPORTER AVT6A"/>
    <property type="match status" value="1"/>
</dbReference>
<reference evidence="9 10" key="1">
    <citation type="journal article" date="2022" name="Nat. Genet.">
        <title>Improved pea reference genome and pan-genome highlight genomic features and evolutionary characteristics.</title>
        <authorList>
            <person name="Yang T."/>
            <person name="Liu R."/>
            <person name="Luo Y."/>
            <person name="Hu S."/>
            <person name="Wang D."/>
            <person name="Wang C."/>
            <person name="Pandey M.K."/>
            <person name="Ge S."/>
            <person name="Xu Q."/>
            <person name="Li N."/>
            <person name="Li G."/>
            <person name="Huang Y."/>
            <person name="Saxena R.K."/>
            <person name="Ji Y."/>
            <person name="Li M."/>
            <person name="Yan X."/>
            <person name="He Y."/>
            <person name="Liu Y."/>
            <person name="Wang X."/>
            <person name="Xiang C."/>
            <person name="Varshney R.K."/>
            <person name="Ding H."/>
            <person name="Gao S."/>
            <person name="Zong X."/>
        </authorList>
    </citation>
    <scope>NUCLEOTIDE SEQUENCE [LARGE SCALE GENOMIC DNA]</scope>
    <source>
        <strain evidence="9 10">cv. Zhongwan 6</strain>
    </source>
</reference>
<comment type="subcellular location">
    <subcellularLocation>
        <location evidence="1">Membrane</location>
        <topology evidence="1">Multi-pass membrane protein</topology>
    </subcellularLocation>
</comment>
<feature type="domain" description="Amino acid transporter transmembrane" evidence="8">
    <location>
        <begin position="2"/>
        <end position="179"/>
    </location>
</feature>
<keyword evidence="2" id="KW-0813">Transport</keyword>
<name>A0A9D5GVD8_PEA</name>
<evidence type="ECO:0000256" key="5">
    <source>
        <dbReference type="ARBA" id="ARBA00022989"/>
    </source>
</evidence>